<accession>A0AAD4G9P9</accession>
<evidence type="ECO:0000313" key="1">
    <source>
        <dbReference type="EMBL" id="KAF8432782.1"/>
    </source>
</evidence>
<sequence>MFASSGSEVYVRRVGYDLSFGAEMLMKKFVGRNLNFFYSRLIPSYSLHSLDSTSITE</sequence>
<dbReference type="Proteomes" id="UP001194468">
    <property type="component" value="Unassembled WGS sequence"/>
</dbReference>
<evidence type="ECO:0000313" key="2">
    <source>
        <dbReference type="Proteomes" id="UP001194468"/>
    </source>
</evidence>
<name>A0AAD4G9P9_BOLED</name>
<dbReference type="AlphaFoldDB" id="A0AAD4G9P9"/>
<dbReference type="EMBL" id="WHUW01000038">
    <property type="protein sequence ID" value="KAF8432782.1"/>
    <property type="molecule type" value="Genomic_DNA"/>
</dbReference>
<organism evidence="1 2">
    <name type="scientific">Boletus edulis BED1</name>
    <dbReference type="NCBI Taxonomy" id="1328754"/>
    <lineage>
        <taxon>Eukaryota</taxon>
        <taxon>Fungi</taxon>
        <taxon>Dikarya</taxon>
        <taxon>Basidiomycota</taxon>
        <taxon>Agaricomycotina</taxon>
        <taxon>Agaricomycetes</taxon>
        <taxon>Agaricomycetidae</taxon>
        <taxon>Boletales</taxon>
        <taxon>Boletineae</taxon>
        <taxon>Boletaceae</taxon>
        <taxon>Boletoideae</taxon>
        <taxon>Boletus</taxon>
    </lineage>
</organism>
<gene>
    <name evidence="1" type="ORF">L210DRAFT_3557941</name>
</gene>
<reference evidence="1" key="1">
    <citation type="submission" date="2019-10" db="EMBL/GenBank/DDBJ databases">
        <authorList>
            <consortium name="DOE Joint Genome Institute"/>
            <person name="Kuo A."/>
            <person name="Miyauchi S."/>
            <person name="Kiss E."/>
            <person name="Drula E."/>
            <person name="Kohler A."/>
            <person name="Sanchez-Garcia M."/>
            <person name="Andreopoulos B."/>
            <person name="Barry K.W."/>
            <person name="Bonito G."/>
            <person name="Buee M."/>
            <person name="Carver A."/>
            <person name="Chen C."/>
            <person name="Cichocki N."/>
            <person name="Clum A."/>
            <person name="Culley D."/>
            <person name="Crous P.W."/>
            <person name="Fauchery L."/>
            <person name="Girlanda M."/>
            <person name="Hayes R."/>
            <person name="Keri Z."/>
            <person name="LaButti K."/>
            <person name="Lipzen A."/>
            <person name="Lombard V."/>
            <person name="Magnuson J."/>
            <person name="Maillard F."/>
            <person name="Morin E."/>
            <person name="Murat C."/>
            <person name="Nolan M."/>
            <person name="Ohm R."/>
            <person name="Pangilinan J."/>
            <person name="Pereira M."/>
            <person name="Perotto S."/>
            <person name="Peter M."/>
            <person name="Riley R."/>
            <person name="Sitrit Y."/>
            <person name="Stielow B."/>
            <person name="Szollosi G."/>
            <person name="Zifcakova L."/>
            <person name="Stursova M."/>
            <person name="Spatafora J.W."/>
            <person name="Tedersoo L."/>
            <person name="Vaario L.-M."/>
            <person name="Yamada A."/>
            <person name="Yan M."/>
            <person name="Wang P."/>
            <person name="Xu J."/>
            <person name="Bruns T."/>
            <person name="Baldrian P."/>
            <person name="Vilgalys R."/>
            <person name="Henrissat B."/>
            <person name="Grigoriev I.V."/>
            <person name="Hibbett D."/>
            <person name="Nagy L.G."/>
            <person name="Martin F.M."/>
        </authorList>
    </citation>
    <scope>NUCLEOTIDE SEQUENCE</scope>
    <source>
        <strain evidence="1">BED1</strain>
    </source>
</reference>
<comment type="caution">
    <text evidence="1">The sequence shown here is derived from an EMBL/GenBank/DDBJ whole genome shotgun (WGS) entry which is preliminary data.</text>
</comment>
<reference evidence="1" key="2">
    <citation type="journal article" date="2020" name="Nat. Commun.">
        <title>Large-scale genome sequencing of mycorrhizal fungi provides insights into the early evolution of symbiotic traits.</title>
        <authorList>
            <person name="Miyauchi S."/>
            <person name="Kiss E."/>
            <person name="Kuo A."/>
            <person name="Drula E."/>
            <person name="Kohler A."/>
            <person name="Sanchez-Garcia M."/>
            <person name="Morin E."/>
            <person name="Andreopoulos B."/>
            <person name="Barry K.W."/>
            <person name="Bonito G."/>
            <person name="Buee M."/>
            <person name="Carver A."/>
            <person name="Chen C."/>
            <person name="Cichocki N."/>
            <person name="Clum A."/>
            <person name="Culley D."/>
            <person name="Crous P.W."/>
            <person name="Fauchery L."/>
            <person name="Girlanda M."/>
            <person name="Hayes R.D."/>
            <person name="Keri Z."/>
            <person name="LaButti K."/>
            <person name="Lipzen A."/>
            <person name="Lombard V."/>
            <person name="Magnuson J."/>
            <person name="Maillard F."/>
            <person name="Murat C."/>
            <person name="Nolan M."/>
            <person name="Ohm R.A."/>
            <person name="Pangilinan J."/>
            <person name="Pereira M.F."/>
            <person name="Perotto S."/>
            <person name="Peter M."/>
            <person name="Pfister S."/>
            <person name="Riley R."/>
            <person name="Sitrit Y."/>
            <person name="Stielow J.B."/>
            <person name="Szollosi G."/>
            <person name="Zifcakova L."/>
            <person name="Stursova M."/>
            <person name="Spatafora J.W."/>
            <person name="Tedersoo L."/>
            <person name="Vaario L.M."/>
            <person name="Yamada A."/>
            <person name="Yan M."/>
            <person name="Wang P."/>
            <person name="Xu J."/>
            <person name="Bruns T."/>
            <person name="Baldrian P."/>
            <person name="Vilgalys R."/>
            <person name="Dunand C."/>
            <person name="Henrissat B."/>
            <person name="Grigoriev I.V."/>
            <person name="Hibbett D."/>
            <person name="Nagy L.G."/>
            <person name="Martin F.M."/>
        </authorList>
    </citation>
    <scope>NUCLEOTIDE SEQUENCE</scope>
    <source>
        <strain evidence="1">BED1</strain>
    </source>
</reference>
<protein>
    <submittedName>
        <fullName evidence="1">Uncharacterized protein</fullName>
    </submittedName>
</protein>
<proteinExistence type="predicted"/>
<keyword evidence="2" id="KW-1185">Reference proteome</keyword>